<evidence type="ECO:0000259" key="1">
    <source>
        <dbReference type="Pfam" id="PF13443"/>
    </source>
</evidence>
<sequence>MPVSYDKLWKVLIDKKMKRSDLKDAAGISFNVLAKMGKNEFVSMESLYKICVALDCGIDEIMEFIQE</sequence>
<evidence type="ECO:0000313" key="3">
    <source>
        <dbReference type="Proteomes" id="UP000595792"/>
    </source>
</evidence>
<dbReference type="SUPFAM" id="SSF47413">
    <property type="entry name" value="lambda repressor-like DNA-binding domains"/>
    <property type="match status" value="1"/>
</dbReference>
<dbReference type="Proteomes" id="UP000595792">
    <property type="component" value="Chromosome"/>
</dbReference>
<dbReference type="KEGG" id="fpla:A4U99_07145"/>
<dbReference type="InterPro" id="IPR010982">
    <property type="entry name" value="Lambda_DNA-bd_dom_sf"/>
</dbReference>
<feature type="domain" description="HTH cro/C1-type" evidence="1">
    <location>
        <begin position="7"/>
        <end position="67"/>
    </location>
</feature>
<dbReference type="GO" id="GO:0003677">
    <property type="term" value="F:DNA binding"/>
    <property type="evidence" value="ECO:0007669"/>
    <property type="project" value="InterPro"/>
</dbReference>
<evidence type="ECO:0000313" key="2">
    <source>
        <dbReference type="EMBL" id="QQR06362.1"/>
    </source>
</evidence>
<dbReference type="RefSeq" id="WP_065535752.1">
    <property type="nucleotide sequence ID" value="NZ_CP015406.2"/>
</dbReference>
<accession>A0AAX1KKL3</accession>
<proteinExistence type="predicted"/>
<organism evidence="2 3">
    <name type="scientific">Flavonifractor plautii</name>
    <name type="common">Fusobacterium plautii</name>
    <dbReference type="NCBI Taxonomy" id="292800"/>
    <lineage>
        <taxon>Bacteria</taxon>
        <taxon>Bacillati</taxon>
        <taxon>Bacillota</taxon>
        <taxon>Clostridia</taxon>
        <taxon>Eubacteriales</taxon>
        <taxon>Oscillospiraceae</taxon>
        <taxon>Flavonifractor</taxon>
    </lineage>
</organism>
<dbReference type="Gene3D" id="1.10.260.40">
    <property type="entry name" value="lambda repressor-like DNA-binding domains"/>
    <property type="match status" value="1"/>
</dbReference>
<dbReference type="EMBL" id="CP065315">
    <property type="protein sequence ID" value="QQR06362.1"/>
    <property type="molecule type" value="Genomic_DNA"/>
</dbReference>
<dbReference type="InterPro" id="IPR001387">
    <property type="entry name" value="Cro/C1-type_HTH"/>
</dbReference>
<dbReference type="Pfam" id="PF13443">
    <property type="entry name" value="HTH_26"/>
    <property type="match status" value="1"/>
</dbReference>
<name>A0AAX1KKL3_FLAPL</name>
<protein>
    <submittedName>
        <fullName evidence="2">Helix-turn-helix transcriptional regulator</fullName>
    </submittedName>
</protein>
<dbReference type="AlphaFoldDB" id="A0AAX1KKL3"/>
<gene>
    <name evidence="2" type="ORF">I5Q84_02325</name>
</gene>
<reference evidence="2 3" key="1">
    <citation type="submission" date="2020-11" db="EMBL/GenBank/DDBJ databases">
        <title>Closed and high quality bacterial genomes of the OMM12 community.</title>
        <authorList>
            <person name="Marbouty M."/>
            <person name="Lamy-Besnier Q."/>
            <person name="Debarbieux L."/>
            <person name="Koszul R."/>
        </authorList>
    </citation>
    <scope>NUCLEOTIDE SEQUENCE [LARGE SCALE GENOMIC DNA]</scope>
    <source>
        <strain evidence="2 3">YL31</strain>
    </source>
</reference>